<evidence type="ECO:0000313" key="2">
    <source>
        <dbReference type="Proteomes" id="UP000051529"/>
    </source>
</evidence>
<name>A0A0R2KID2_LACAM</name>
<gene>
    <name evidence="1" type="ORF">IV44_GL001226</name>
</gene>
<accession>A0A0R2KID2</accession>
<protein>
    <submittedName>
        <fullName evidence="1">Uncharacterized protein</fullName>
    </submittedName>
</protein>
<sequence>MTHIIKTQLSNIVAVWLDISIMVLTLKEWTLAVYNIEIKMVLLIAQASFG</sequence>
<evidence type="ECO:0000313" key="1">
    <source>
        <dbReference type="EMBL" id="KRN89139.1"/>
    </source>
</evidence>
<dbReference type="AlphaFoldDB" id="A0A0R2KID2"/>
<dbReference type="Proteomes" id="UP000051529">
    <property type="component" value="Unassembled WGS sequence"/>
</dbReference>
<comment type="caution">
    <text evidence="1">The sequence shown here is derived from an EMBL/GenBank/DDBJ whole genome shotgun (WGS) entry which is preliminary data.</text>
</comment>
<proteinExistence type="predicted"/>
<reference evidence="1 2" key="1">
    <citation type="journal article" date="2015" name="Genome Announc.">
        <title>Expanding the biotechnology potential of lactobacilli through comparative genomics of 213 strains and associated genera.</title>
        <authorList>
            <person name="Sun Z."/>
            <person name="Harris H.M."/>
            <person name="McCann A."/>
            <person name="Guo C."/>
            <person name="Argimon S."/>
            <person name="Zhang W."/>
            <person name="Yang X."/>
            <person name="Jeffery I.B."/>
            <person name="Cooney J.C."/>
            <person name="Kagawa T.F."/>
            <person name="Liu W."/>
            <person name="Song Y."/>
            <person name="Salvetti E."/>
            <person name="Wrobel A."/>
            <person name="Rasinkangas P."/>
            <person name="Parkhill J."/>
            <person name="Rea M.C."/>
            <person name="O'Sullivan O."/>
            <person name="Ritari J."/>
            <person name="Douillard F.P."/>
            <person name="Paul Ross R."/>
            <person name="Yang R."/>
            <person name="Briner A.E."/>
            <person name="Felis G.E."/>
            <person name="de Vos W.M."/>
            <person name="Barrangou R."/>
            <person name="Klaenhammer T.R."/>
            <person name="Caufield P.W."/>
            <person name="Cui Y."/>
            <person name="Zhang H."/>
            <person name="O'Toole P.W."/>
        </authorList>
    </citation>
    <scope>NUCLEOTIDE SEQUENCE [LARGE SCALE GENOMIC DNA]</scope>
    <source>
        <strain evidence="1 2">DSM 16698</strain>
    </source>
</reference>
<organism evidence="1 2">
    <name type="scientific">Lactobacillus amylovorus subsp. animalium DSM 16698</name>
    <dbReference type="NCBI Taxonomy" id="695563"/>
    <lineage>
        <taxon>Bacteria</taxon>
        <taxon>Bacillati</taxon>
        <taxon>Bacillota</taxon>
        <taxon>Bacilli</taxon>
        <taxon>Lactobacillales</taxon>
        <taxon>Lactobacillaceae</taxon>
        <taxon>Lactobacillus</taxon>
        <taxon>Lactobacillus amylovorus subsp. animalium</taxon>
    </lineage>
</organism>
<dbReference type="EMBL" id="JQBQ01000040">
    <property type="protein sequence ID" value="KRN89139.1"/>
    <property type="molecule type" value="Genomic_DNA"/>
</dbReference>